<comment type="caution">
    <text evidence="1">The sequence shown here is derived from an EMBL/GenBank/DDBJ whole genome shotgun (WGS) entry which is preliminary data.</text>
</comment>
<dbReference type="AlphaFoldDB" id="A0A370HV63"/>
<dbReference type="Proteomes" id="UP000254925">
    <property type="component" value="Unassembled WGS sequence"/>
</dbReference>
<proteinExistence type="predicted"/>
<reference evidence="1 2" key="1">
    <citation type="submission" date="2018-07" db="EMBL/GenBank/DDBJ databases">
        <title>Genomic Encyclopedia of Type Strains, Phase IV (KMG-IV): sequencing the most valuable type-strain genomes for metagenomic binning, comparative biology and taxonomic classification.</title>
        <authorList>
            <person name="Goeker M."/>
        </authorList>
    </citation>
    <scope>NUCLEOTIDE SEQUENCE [LARGE SCALE GENOMIC DNA]</scope>
    <source>
        <strain evidence="1 2">DSM 14364</strain>
    </source>
</reference>
<evidence type="ECO:0000313" key="1">
    <source>
        <dbReference type="EMBL" id="RDI61841.1"/>
    </source>
</evidence>
<keyword evidence="2" id="KW-1185">Reference proteome</keyword>
<evidence type="ECO:0008006" key="3">
    <source>
        <dbReference type="Google" id="ProtNLM"/>
    </source>
</evidence>
<protein>
    <recommendedName>
        <fullName evidence="3">Helix-hairpin-helix protein</fullName>
    </recommendedName>
</protein>
<organism evidence="1 2">
    <name type="scientific">Microvirga subterranea</name>
    <dbReference type="NCBI Taxonomy" id="186651"/>
    <lineage>
        <taxon>Bacteria</taxon>
        <taxon>Pseudomonadati</taxon>
        <taxon>Pseudomonadota</taxon>
        <taxon>Alphaproteobacteria</taxon>
        <taxon>Hyphomicrobiales</taxon>
        <taxon>Methylobacteriaceae</taxon>
        <taxon>Microvirga</taxon>
    </lineage>
</organism>
<gene>
    <name evidence="1" type="ORF">DES45_10198</name>
</gene>
<name>A0A370HV63_9HYPH</name>
<dbReference type="EMBL" id="QQBB01000001">
    <property type="protein sequence ID" value="RDI61841.1"/>
    <property type="molecule type" value="Genomic_DNA"/>
</dbReference>
<sequence length="79" mass="8706">MPNDAWKICWGPIPGLLLPQYTWHVLQSENVTTIDQLQSIADQIEKIVPGIGPKSGDVIRAELARLLTESPAAGRSRLM</sequence>
<evidence type="ECO:0000313" key="2">
    <source>
        <dbReference type="Proteomes" id="UP000254925"/>
    </source>
</evidence>
<dbReference type="RefSeq" id="WP_114768016.1">
    <property type="nucleotide sequence ID" value="NZ_QQBB01000001.1"/>
</dbReference>
<accession>A0A370HV63</accession>
<dbReference type="OrthoDB" id="8020814at2"/>